<dbReference type="WBParaSite" id="TCNE_0000528501-mRNA-1">
    <property type="protein sequence ID" value="TCNE_0000528501-mRNA-1"/>
    <property type="gene ID" value="TCNE_0000528501"/>
</dbReference>
<reference evidence="3" key="1">
    <citation type="submission" date="2016-06" db="UniProtKB">
        <authorList>
            <consortium name="WormBaseParasite"/>
        </authorList>
    </citation>
    <scope>IDENTIFICATION</scope>
</reference>
<dbReference type="AlphaFoldDB" id="A0A183U9W5"/>
<keyword evidence="2" id="KW-1185">Reference proteome</keyword>
<sequence>MEYSLFSICRYLEIIRGEFTQLQVGVEGIRGHLELMYNSLRDVASILNADEHKKAGLEHVSISSVIVRCFTRLHVEWPGH</sequence>
<evidence type="ECO:0000313" key="2">
    <source>
        <dbReference type="Proteomes" id="UP000050794"/>
    </source>
</evidence>
<evidence type="ECO:0000313" key="1">
    <source>
        <dbReference type="EMBL" id="VDM34815.1"/>
    </source>
</evidence>
<proteinExistence type="predicted"/>
<evidence type="ECO:0000313" key="3">
    <source>
        <dbReference type="WBParaSite" id="TCNE_0000528501-mRNA-1"/>
    </source>
</evidence>
<protein>
    <submittedName>
        <fullName evidence="1 3">Uncharacterized protein</fullName>
    </submittedName>
</protein>
<dbReference type="Proteomes" id="UP000050794">
    <property type="component" value="Unassembled WGS sequence"/>
</dbReference>
<name>A0A183U9W5_TOXCA</name>
<gene>
    <name evidence="1" type="ORF">TCNE_LOCUS5286</name>
</gene>
<reference evidence="1 2" key="2">
    <citation type="submission" date="2018-11" db="EMBL/GenBank/DDBJ databases">
        <authorList>
            <consortium name="Pathogen Informatics"/>
        </authorList>
    </citation>
    <scope>NUCLEOTIDE SEQUENCE [LARGE SCALE GENOMIC DNA]</scope>
</reference>
<accession>A0A183U9W5</accession>
<dbReference type="EMBL" id="UYWY01012577">
    <property type="protein sequence ID" value="VDM34815.1"/>
    <property type="molecule type" value="Genomic_DNA"/>
</dbReference>
<organism evidence="2 3">
    <name type="scientific">Toxocara canis</name>
    <name type="common">Canine roundworm</name>
    <dbReference type="NCBI Taxonomy" id="6265"/>
    <lineage>
        <taxon>Eukaryota</taxon>
        <taxon>Metazoa</taxon>
        <taxon>Ecdysozoa</taxon>
        <taxon>Nematoda</taxon>
        <taxon>Chromadorea</taxon>
        <taxon>Rhabditida</taxon>
        <taxon>Spirurina</taxon>
        <taxon>Ascaridomorpha</taxon>
        <taxon>Ascaridoidea</taxon>
        <taxon>Toxocaridae</taxon>
        <taxon>Toxocara</taxon>
    </lineage>
</organism>